<feature type="region of interest" description="Disordered" evidence="1">
    <location>
        <begin position="219"/>
        <end position="271"/>
    </location>
</feature>
<dbReference type="AlphaFoldDB" id="F4RJY8"/>
<feature type="domain" description="DUF7918" evidence="2">
    <location>
        <begin position="6"/>
        <end position="217"/>
    </location>
</feature>
<dbReference type="RefSeq" id="XP_007409302.1">
    <property type="nucleotide sequence ID" value="XM_007409240.1"/>
</dbReference>
<proteinExistence type="predicted"/>
<dbReference type="Proteomes" id="UP000001072">
    <property type="component" value="Unassembled WGS sequence"/>
</dbReference>
<organism evidence="4">
    <name type="scientific">Melampsora larici-populina (strain 98AG31 / pathotype 3-4-7)</name>
    <name type="common">Poplar leaf rust fungus</name>
    <dbReference type="NCBI Taxonomy" id="747676"/>
    <lineage>
        <taxon>Eukaryota</taxon>
        <taxon>Fungi</taxon>
        <taxon>Dikarya</taxon>
        <taxon>Basidiomycota</taxon>
        <taxon>Pucciniomycotina</taxon>
        <taxon>Pucciniomycetes</taxon>
        <taxon>Pucciniales</taxon>
        <taxon>Melampsoraceae</taxon>
        <taxon>Melampsora</taxon>
    </lineage>
</organism>
<dbReference type="EMBL" id="GL883104">
    <property type="protein sequence ID" value="EGG07395.1"/>
    <property type="molecule type" value="Genomic_DNA"/>
</dbReference>
<sequence>MPQANGIQVNLICNGTPLTEYPKPSSTPNIVFCESTPGQTFQVQLLGPKATSDCLIKLYCDGVYIKSCSYPRRECLSKTFQGIYAPNDPTKLMPFKFSNIELSEEDQNHSEQIVKNLGTVSLEFFHCKFGLISKTNKTKKNSIKSIPSLASANKFSERNKKASMIPHTISLGDPITVDRSGSSTSRPRKQIDSTPYLRFVWHYRSRNLLTTAGLIPQPATPLPDIQRPRPTSVAHRNDETRAVQGQKARVKEAKETKPDIKPKASGSKLKTSGSQSVVIDLCDGDDETTSFFSSTLDNPITLDDDDAEVGLVISSSERVLQASGSSSRQIDTKPVKIESEKALKGHPKEKKRVQAKVEVKESDRKRVKLEMVAASLNEKR</sequence>
<dbReference type="VEuPathDB" id="FungiDB:MELLADRAFT_62720"/>
<dbReference type="PANTHER" id="PTHR36223">
    <property type="entry name" value="BETA-LACTAMASE-TYPE TRANSPEPTIDASE FOLD DOMAIN CONTAINING PROTEIN"/>
    <property type="match status" value="1"/>
</dbReference>
<reference evidence="4" key="1">
    <citation type="journal article" date="2011" name="Proc. Natl. Acad. Sci. U.S.A.">
        <title>Obligate biotrophy features unraveled by the genomic analysis of rust fungi.</title>
        <authorList>
            <person name="Duplessis S."/>
            <person name="Cuomo C.A."/>
            <person name="Lin Y.-C."/>
            <person name="Aerts A."/>
            <person name="Tisserant E."/>
            <person name="Veneault-Fourrey C."/>
            <person name="Joly D.L."/>
            <person name="Hacquard S."/>
            <person name="Amselem J."/>
            <person name="Cantarel B.L."/>
            <person name="Chiu R."/>
            <person name="Coutinho P.M."/>
            <person name="Feau N."/>
            <person name="Field M."/>
            <person name="Frey P."/>
            <person name="Gelhaye E."/>
            <person name="Goldberg J."/>
            <person name="Grabherr M.G."/>
            <person name="Kodira C.D."/>
            <person name="Kohler A."/>
            <person name="Kuees U."/>
            <person name="Lindquist E.A."/>
            <person name="Lucas S.M."/>
            <person name="Mago R."/>
            <person name="Mauceli E."/>
            <person name="Morin E."/>
            <person name="Murat C."/>
            <person name="Pangilinan J.L."/>
            <person name="Park R."/>
            <person name="Pearson M."/>
            <person name="Quesneville H."/>
            <person name="Rouhier N."/>
            <person name="Sakthikumar S."/>
            <person name="Salamov A.A."/>
            <person name="Schmutz J."/>
            <person name="Selles B."/>
            <person name="Shapiro H."/>
            <person name="Tanguay P."/>
            <person name="Tuskan G.A."/>
            <person name="Henrissat B."/>
            <person name="Van de Peer Y."/>
            <person name="Rouze P."/>
            <person name="Ellis J.G."/>
            <person name="Dodds P.N."/>
            <person name="Schein J.E."/>
            <person name="Zhong S."/>
            <person name="Hamelin R.C."/>
            <person name="Grigoriev I.V."/>
            <person name="Szabo L.J."/>
            <person name="Martin F."/>
        </authorList>
    </citation>
    <scope>NUCLEOTIDE SEQUENCE [LARGE SCALE GENOMIC DNA]</scope>
    <source>
        <strain evidence="4">98AG31 / pathotype 3-4-7</strain>
    </source>
</reference>
<gene>
    <name evidence="3" type="ORF">MELLADRAFT_62720</name>
</gene>
<evidence type="ECO:0000256" key="1">
    <source>
        <dbReference type="SAM" id="MobiDB-lite"/>
    </source>
</evidence>
<dbReference type="Pfam" id="PF25534">
    <property type="entry name" value="DUF7918"/>
    <property type="match status" value="1"/>
</dbReference>
<keyword evidence="4" id="KW-1185">Reference proteome</keyword>
<dbReference type="STRING" id="747676.F4RJY8"/>
<evidence type="ECO:0000313" key="4">
    <source>
        <dbReference type="Proteomes" id="UP000001072"/>
    </source>
</evidence>
<accession>F4RJY8</accession>
<dbReference type="InterPro" id="IPR057678">
    <property type="entry name" value="DUF7918"/>
</dbReference>
<evidence type="ECO:0000313" key="3">
    <source>
        <dbReference type="EMBL" id="EGG07395.1"/>
    </source>
</evidence>
<dbReference type="OrthoDB" id="3364132at2759"/>
<dbReference type="eggNOG" id="ENOG502SAV6">
    <property type="taxonomic scope" value="Eukaryota"/>
</dbReference>
<dbReference type="KEGG" id="mlr:MELLADRAFT_62720"/>
<dbReference type="GeneID" id="18929953"/>
<evidence type="ECO:0000259" key="2">
    <source>
        <dbReference type="Pfam" id="PF25534"/>
    </source>
</evidence>
<feature type="compositionally biased region" description="Basic and acidic residues" evidence="1">
    <location>
        <begin position="249"/>
        <end position="262"/>
    </location>
</feature>
<dbReference type="InParanoid" id="F4RJY8"/>
<dbReference type="PANTHER" id="PTHR36223:SF1">
    <property type="entry name" value="TRANSCRIPTION ELONGATION FACTOR EAF N-TERMINAL DOMAIN-CONTAINING PROTEIN"/>
    <property type="match status" value="1"/>
</dbReference>
<protein>
    <recommendedName>
        <fullName evidence="2">DUF7918 domain-containing protein</fullName>
    </recommendedName>
</protein>
<name>F4RJY8_MELLP</name>
<dbReference type="HOGENOM" id="CLU_063082_0_0_1"/>